<proteinExistence type="predicted"/>
<keyword evidence="3" id="KW-1185">Reference proteome</keyword>
<dbReference type="AlphaFoldDB" id="A0AAD3DKI3"/>
<organism evidence="2 3">
    <name type="scientific">Astrephomene gubernaculifera</name>
    <dbReference type="NCBI Taxonomy" id="47775"/>
    <lineage>
        <taxon>Eukaryota</taxon>
        <taxon>Viridiplantae</taxon>
        <taxon>Chlorophyta</taxon>
        <taxon>core chlorophytes</taxon>
        <taxon>Chlorophyceae</taxon>
        <taxon>CS clade</taxon>
        <taxon>Chlamydomonadales</taxon>
        <taxon>Astrephomenaceae</taxon>
        <taxon>Astrephomene</taxon>
    </lineage>
</organism>
<reference evidence="2 3" key="1">
    <citation type="journal article" date="2021" name="Sci. Rep.">
        <title>Genome sequencing of the multicellular alga Astrephomene provides insights into convergent evolution of germ-soma differentiation.</title>
        <authorList>
            <person name="Yamashita S."/>
            <person name="Yamamoto K."/>
            <person name="Matsuzaki R."/>
            <person name="Suzuki S."/>
            <person name="Yamaguchi H."/>
            <person name="Hirooka S."/>
            <person name="Minakuchi Y."/>
            <person name="Miyagishima S."/>
            <person name="Kawachi M."/>
            <person name="Toyoda A."/>
            <person name="Nozaki H."/>
        </authorList>
    </citation>
    <scope>NUCLEOTIDE SEQUENCE [LARGE SCALE GENOMIC DNA]</scope>
    <source>
        <strain evidence="2 3">NIES-4017</strain>
    </source>
</reference>
<sequence>MAHPFQQRKLLVTVCKAEIGWDQPDGSSLQSGSVTLVAGPFRASTRSVPVIRCQNRDSTAPGTCCNTPTTTFASANNSSVCTPINGSTIGQLSWAPSLGGELFVLSEDCLLVSELVVGAELWGNRGGRWNSDSLYAQAEICLDAAGQALLLSGRSLDVRLPLMQPAGQAAGGRKAAGAGGAAAPAPPVLGVLAMSLLLQPSDAEAAITRHLPVELLPRLLLDTTRLLPGAVVRSAAGAAYVDPCVVFLRFRLVSASGLGRPRKDSKETRGSSSPWGRGHRSSTSSSISGVPAGRSSYPGHSGGMGARGHTGGLPGQHLVQELGAKLGAKLHAHMDRTMGHVGAFISRFKPPHRGDKAEDREG</sequence>
<feature type="non-terminal residue" evidence="2">
    <location>
        <position position="362"/>
    </location>
</feature>
<comment type="caution">
    <text evidence="2">The sequence shown here is derived from an EMBL/GenBank/DDBJ whole genome shotgun (WGS) entry which is preliminary data.</text>
</comment>
<dbReference type="EMBL" id="BMAR01000005">
    <property type="protein sequence ID" value="GFR43526.1"/>
    <property type="molecule type" value="Genomic_DNA"/>
</dbReference>
<feature type="region of interest" description="Disordered" evidence="1">
    <location>
        <begin position="258"/>
        <end position="316"/>
    </location>
</feature>
<evidence type="ECO:0000256" key="1">
    <source>
        <dbReference type="SAM" id="MobiDB-lite"/>
    </source>
</evidence>
<accession>A0AAD3DKI3</accession>
<feature type="region of interest" description="Disordered" evidence="1">
    <location>
        <begin position="343"/>
        <end position="362"/>
    </location>
</feature>
<evidence type="ECO:0000313" key="3">
    <source>
        <dbReference type="Proteomes" id="UP001054857"/>
    </source>
</evidence>
<protein>
    <submittedName>
        <fullName evidence="2">Uncharacterized protein</fullName>
    </submittedName>
</protein>
<dbReference type="Proteomes" id="UP001054857">
    <property type="component" value="Unassembled WGS sequence"/>
</dbReference>
<evidence type="ECO:0000313" key="2">
    <source>
        <dbReference type="EMBL" id="GFR43526.1"/>
    </source>
</evidence>
<gene>
    <name evidence="2" type="ORF">Agub_g4622</name>
</gene>
<name>A0AAD3DKI3_9CHLO</name>
<feature type="compositionally biased region" description="Gly residues" evidence="1">
    <location>
        <begin position="300"/>
        <end position="314"/>
    </location>
</feature>
<feature type="compositionally biased region" description="Basic and acidic residues" evidence="1">
    <location>
        <begin position="352"/>
        <end position="362"/>
    </location>
</feature>